<gene>
    <name evidence="1" type="ORF">WA026_009622</name>
</gene>
<accession>A0AAW1U6I7</accession>
<comment type="caution">
    <text evidence="1">The sequence shown here is derived from an EMBL/GenBank/DDBJ whole genome shotgun (WGS) entry which is preliminary data.</text>
</comment>
<evidence type="ECO:0000313" key="2">
    <source>
        <dbReference type="Proteomes" id="UP001431783"/>
    </source>
</evidence>
<dbReference type="Proteomes" id="UP001431783">
    <property type="component" value="Unassembled WGS sequence"/>
</dbReference>
<name>A0AAW1U6I7_9CUCU</name>
<organism evidence="1 2">
    <name type="scientific">Henosepilachna vigintioctopunctata</name>
    <dbReference type="NCBI Taxonomy" id="420089"/>
    <lineage>
        <taxon>Eukaryota</taxon>
        <taxon>Metazoa</taxon>
        <taxon>Ecdysozoa</taxon>
        <taxon>Arthropoda</taxon>
        <taxon>Hexapoda</taxon>
        <taxon>Insecta</taxon>
        <taxon>Pterygota</taxon>
        <taxon>Neoptera</taxon>
        <taxon>Endopterygota</taxon>
        <taxon>Coleoptera</taxon>
        <taxon>Polyphaga</taxon>
        <taxon>Cucujiformia</taxon>
        <taxon>Coccinelloidea</taxon>
        <taxon>Coccinellidae</taxon>
        <taxon>Epilachninae</taxon>
        <taxon>Epilachnini</taxon>
        <taxon>Henosepilachna</taxon>
    </lineage>
</organism>
<keyword evidence="2" id="KW-1185">Reference proteome</keyword>
<protein>
    <submittedName>
        <fullName evidence="1">Uncharacterized protein</fullName>
    </submittedName>
</protein>
<dbReference type="EMBL" id="JARQZJ010000034">
    <property type="protein sequence ID" value="KAK9875837.1"/>
    <property type="molecule type" value="Genomic_DNA"/>
</dbReference>
<dbReference type="AlphaFoldDB" id="A0AAW1U6I7"/>
<reference evidence="1 2" key="1">
    <citation type="submission" date="2023-03" db="EMBL/GenBank/DDBJ databases">
        <title>Genome insight into feeding habits of ladybird beetles.</title>
        <authorList>
            <person name="Li H.-S."/>
            <person name="Huang Y.-H."/>
            <person name="Pang H."/>
        </authorList>
    </citation>
    <scope>NUCLEOTIDE SEQUENCE [LARGE SCALE GENOMIC DNA]</scope>
    <source>
        <strain evidence="1">SYSU_2023b</strain>
        <tissue evidence="1">Whole body</tissue>
    </source>
</reference>
<evidence type="ECO:0000313" key="1">
    <source>
        <dbReference type="EMBL" id="KAK9875837.1"/>
    </source>
</evidence>
<sequence>MKVSFCFVVSPPSSNQHSSLKSFLRALAASATTVYHCPIFGQDDATPHVLRTPPGTSRFRAPRKHAHICVNNSNFAKEFVSYDVFRTAIGDVKYLVVKR</sequence>
<proteinExistence type="predicted"/>